<sequence>MWIMLTVQYGLKSNPIHYYHIKNMKFFKLIKLNTLFLSVFLLITLISSFCYSKENSYKKIVFLVSTETFGGKGVYAIYNEMKKIGHDVKIVIVPHPHPNIQGGIDTGFISKFDTQDVIYPCGKYASYSNVNTKCEISELKNYQPDFIFTQNPYENFQGYISEPFTAANLYKSFRGTKTKIMYIVYGPHIFHQKNIDNDKLSSCIETVFVDSESTKDIFISNYKFPKDRVIVSGYQPYYEVRNYNIKEKPNSETILWLPRWELSFKNRDLYEGGSTFLNYHYFFYNYALQHPNIHFIIRPHVTLFTYAVGKNYLSQSDMDNILSRFNSLKNVTVSAHAFRSLLDDIMVSDIVISDGTSSLAEVVVADKPIIYLSNGWNNEFNSNALSKELKKYMYFAYEPQDIINYIEFIKQNHYLPYHENSSGRNQFKKMLDPVENPAAFIAEYLLKL</sequence>
<dbReference type="EMBL" id="LAOC01000001">
    <property type="protein sequence ID" value="KJV78313.1"/>
    <property type="molecule type" value="Genomic_DNA"/>
</dbReference>
<dbReference type="Proteomes" id="UP000033591">
    <property type="component" value="Unassembled WGS sequence"/>
</dbReference>
<dbReference type="SUPFAM" id="SSF53756">
    <property type="entry name" value="UDP-Glycosyltransferase/glycogen phosphorylase"/>
    <property type="match status" value="1"/>
</dbReference>
<dbReference type="Gene3D" id="3.40.50.12580">
    <property type="match status" value="1"/>
</dbReference>
<organism evidence="1 2">
    <name type="scientific">Rickettsia rhipicephali str. Ect</name>
    <dbReference type="NCBI Taxonomy" id="1359199"/>
    <lineage>
        <taxon>Bacteria</taxon>
        <taxon>Pseudomonadati</taxon>
        <taxon>Pseudomonadota</taxon>
        <taxon>Alphaproteobacteria</taxon>
        <taxon>Rickettsiales</taxon>
        <taxon>Rickettsiaceae</taxon>
        <taxon>Rickettsieae</taxon>
        <taxon>Rickettsia</taxon>
        <taxon>spotted fever group</taxon>
    </lineage>
</organism>
<comment type="caution">
    <text evidence="1">The sequence shown here is derived from an EMBL/GenBank/DDBJ whole genome shotgun (WGS) entry which is preliminary data.</text>
</comment>
<keyword evidence="1" id="KW-0808">Transferase</keyword>
<dbReference type="PATRIC" id="fig|1359199.3.peg.1078"/>
<dbReference type="GO" id="GO:0016740">
    <property type="term" value="F:transferase activity"/>
    <property type="evidence" value="ECO:0007669"/>
    <property type="project" value="UniProtKB-KW"/>
</dbReference>
<name>A0A0F3PDE6_RICRH</name>
<accession>A0A0F3PDE6</accession>
<reference evidence="1 2" key="1">
    <citation type="submission" date="2015-01" db="EMBL/GenBank/DDBJ databases">
        <title>Genome Sequencing of Rickettsiales.</title>
        <authorList>
            <person name="Daugherty S.C."/>
            <person name="Su Q."/>
            <person name="Abolude K."/>
            <person name="Beier-Sexton M."/>
            <person name="Carlyon J.A."/>
            <person name="Carter R."/>
            <person name="Day N.P."/>
            <person name="Dumler S.J."/>
            <person name="Dyachenko V."/>
            <person name="Godinez A."/>
            <person name="Kurtti T.J."/>
            <person name="Lichay M."/>
            <person name="Mullins K.E."/>
            <person name="Ott S."/>
            <person name="Pappas-Brown V."/>
            <person name="Paris D.H."/>
            <person name="Patel P."/>
            <person name="Richards A.L."/>
            <person name="Sadzewicz L."/>
            <person name="Sears K."/>
            <person name="Seidman D."/>
            <person name="Sengamalay N."/>
            <person name="Stenos J."/>
            <person name="Tallon L.J."/>
            <person name="Vincent G."/>
            <person name="Fraser C.M."/>
            <person name="Munderloh U."/>
            <person name="Dunning-Hotopp J.C."/>
        </authorList>
    </citation>
    <scope>NUCLEOTIDE SEQUENCE [LARGE SCALE GENOMIC DNA]</scope>
    <source>
        <strain evidence="1 2">Ect</strain>
    </source>
</reference>
<protein>
    <submittedName>
        <fullName evidence="1">Glycosyltransferase family 28 C-terminal domain protein</fullName>
    </submittedName>
</protein>
<proteinExistence type="predicted"/>
<evidence type="ECO:0000313" key="2">
    <source>
        <dbReference type="Proteomes" id="UP000033591"/>
    </source>
</evidence>
<dbReference type="InterPro" id="IPR043148">
    <property type="entry name" value="TagF_C"/>
</dbReference>
<gene>
    <name evidence="1" type="ORF">RMAECT_1096</name>
</gene>
<dbReference type="AlphaFoldDB" id="A0A0F3PDE6"/>
<evidence type="ECO:0000313" key="1">
    <source>
        <dbReference type="EMBL" id="KJV78313.1"/>
    </source>
</evidence>
<dbReference type="RefSeq" id="WP_014365965.1">
    <property type="nucleotide sequence ID" value="NZ_LAOC01000001.1"/>
</dbReference>